<proteinExistence type="predicted"/>
<sequence>MWFVLWSPEGALCYHVELASNKCSSLVRKFGSLIVVSIEYLKTKKMSFEKFPQIRNELLQLPVCVPAFPSSRKRLRTMLNCIFENIPGSEKTPGSKHIKCDSGPTNFENRGALPSVILSGHHGTP</sequence>
<accession>A0A4Y2IF99</accession>
<name>A0A4Y2IF99_ARAVE</name>
<dbReference type="EMBL" id="BGPR01002615">
    <property type="protein sequence ID" value="GBM76345.1"/>
    <property type="molecule type" value="Genomic_DNA"/>
</dbReference>
<evidence type="ECO:0000313" key="2">
    <source>
        <dbReference type="Proteomes" id="UP000499080"/>
    </source>
</evidence>
<evidence type="ECO:0000313" key="1">
    <source>
        <dbReference type="EMBL" id="GBM76345.1"/>
    </source>
</evidence>
<keyword evidence="2" id="KW-1185">Reference proteome</keyword>
<protein>
    <submittedName>
        <fullName evidence="1">Uncharacterized protein</fullName>
    </submittedName>
</protein>
<dbReference type="AlphaFoldDB" id="A0A4Y2IF99"/>
<reference evidence="1 2" key="1">
    <citation type="journal article" date="2019" name="Sci. Rep.">
        <title>Orb-weaving spider Araneus ventricosus genome elucidates the spidroin gene catalogue.</title>
        <authorList>
            <person name="Kono N."/>
            <person name="Nakamura H."/>
            <person name="Ohtoshi R."/>
            <person name="Moran D.A.P."/>
            <person name="Shinohara A."/>
            <person name="Yoshida Y."/>
            <person name="Fujiwara M."/>
            <person name="Mori M."/>
            <person name="Tomita M."/>
            <person name="Arakawa K."/>
        </authorList>
    </citation>
    <scope>NUCLEOTIDE SEQUENCE [LARGE SCALE GENOMIC DNA]</scope>
</reference>
<dbReference type="Proteomes" id="UP000499080">
    <property type="component" value="Unassembled WGS sequence"/>
</dbReference>
<comment type="caution">
    <text evidence="1">The sequence shown here is derived from an EMBL/GenBank/DDBJ whole genome shotgun (WGS) entry which is preliminary data.</text>
</comment>
<gene>
    <name evidence="1" type="ORF">AVEN_5905_1</name>
</gene>
<organism evidence="1 2">
    <name type="scientific">Araneus ventricosus</name>
    <name type="common">Orbweaver spider</name>
    <name type="synonym">Epeira ventricosa</name>
    <dbReference type="NCBI Taxonomy" id="182803"/>
    <lineage>
        <taxon>Eukaryota</taxon>
        <taxon>Metazoa</taxon>
        <taxon>Ecdysozoa</taxon>
        <taxon>Arthropoda</taxon>
        <taxon>Chelicerata</taxon>
        <taxon>Arachnida</taxon>
        <taxon>Araneae</taxon>
        <taxon>Araneomorphae</taxon>
        <taxon>Entelegynae</taxon>
        <taxon>Araneoidea</taxon>
        <taxon>Araneidae</taxon>
        <taxon>Araneus</taxon>
    </lineage>
</organism>